<accession>A0A2X2BHE8</accession>
<gene>
    <name evidence="1" type="ORF">NCTC10975_00163</name>
</gene>
<name>A0A2X2BHE8_PROMI</name>
<proteinExistence type="predicted"/>
<organism evidence="1 2">
    <name type="scientific">Proteus mirabilis</name>
    <dbReference type="NCBI Taxonomy" id="584"/>
    <lineage>
        <taxon>Bacteria</taxon>
        <taxon>Pseudomonadati</taxon>
        <taxon>Pseudomonadota</taxon>
        <taxon>Gammaproteobacteria</taxon>
        <taxon>Enterobacterales</taxon>
        <taxon>Morganellaceae</taxon>
        <taxon>Proteus</taxon>
    </lineage>
</organism>
<protein>
    <submittedName>
        <fullName evidence="1">Uncharacterized protein</fullName>
    </submittedName>
</protein>
<evidence type="ECO:0000313" key="1">
    <source>
        <dbReference type="EMBL" id="SPY93838.1"/>
    </source>
</evidence>
<dbReference type="AlphaFoldDB" id="A0A2X2BHE8"/>
<reference evidence="1 2" key="1">
    <citation type="submission" date="2018-06" db="EMBL/GenBank/DDBJ databases">
        <authorList>
            <consortium name="Pathogen Informatics"/>
            <person name="Doyle S."/>
        </authorList>
    </citation>
    <scope>NUCLEOTIDE SEQUENCE [LARGE SCALE GENOMIC DNA]</scope>
    <source>
        <strain evidence="1 2">NCTC10975</strain>
    </source>
</reference>
<sequence>MGLDIVMFKDQFTPQQKMDICTFEEGDPTEKPLG</sequence>
<dbReference type="Proteomes" id="UP000251485">
    <property type="component" value="Unassembled WGS sequence"/>
</dbReference>
<dbReference type="EMBL" id="UAUE01000001">
    <property type="protein sequence ID" value="SPY93838.1"/>
    <property type="molecule type" value="Genomic_DNA"/>
</dbReference>
<evidence type="ECO:0000313" key="2">
    <source>
        <dbReference type="Proteomes" id="UP000251485"/>
    </source>
</evidence>